<evidence type="ECO:0000256" key="4">
    <source>
        <dbReference type="SAM" id="Phobius"/>
    </source>
</evidence>
<gene>
    <name evidence="5" type="primary">ddpC_7</name>
    <name evidence="5" type="ORF">HALOF300_04100</name>
</gene>
<dbReference type="InterPro" id="IPR050366">
    <property type="entry name" value="BP-dependent_transpt_permease"/>
</dbReference>
<evidence type="ECO:0000313" key="6">
    <source>
        <dbReference type="Proteomes" id="UP000419743"/>
    </source>
</evidence>
<feature type="region of interest" description="Disordered" evidence="3">
    <location>
        <begin position="1"/>
        <end position="52"/>
    </location>
</feature>
<dbReference type="AlphaFoldDB" id="A0A7M4DPL8"/>
<evidence type="ECO:0000256" key="1">
    <source>
        <dbReference type="ARBA" id="ARBA00004651"/>
    </source>
</evidence>
<feature type="transmembrane region" description="Helical" evidence="4">
    <location>
        <begin position="130"/>
        <end position="150"/>
    </location>
</feature>
<comment type="caution">
    <text evidence="5">The sequence shown here is derived from an EMBL/GenBank/DDBJ whole genome shotgun (WGS) entry which is preliminary data.</text>
</comment>
<evidence type="ECO:0000313" key="5">
    <source>
        <dbReference type="EMBL" id="VZO39412.1"/>
    </source>
</evidence>
<keyword evidence="6" id="KW-1185">Reference proteome</keyword>
<dbReference type="RefSeq" id="WP_156742730.1">
    <property type="nucleotide sequence ID" value="NZ_CACRYJ010000059.1"/>
</dbReference>
<accession>A0A7M4DPL8</accession>
<dbReference type="PANTHER" id="PTHR43386:SF6">
    <property type="entry name" value="ABC TRANSPORTER PERMEASE PROTEIN"/>
    <property type="match status" value="1"/>
</dbReference>
<evidence type="ECO:0000256" key="3">
    <source>
        <dbReference type="SAM" id="MobiDB-lite"/>
    </source>
</evidence>
<keyword evidence="4" id="KW-0812">Transmembrane</keyword>
<comment type="subcellular location">
    <subcellularLocation>
        <location evidence="1">Cell membrane</location>
        <topology evidence="1">Multi-pass membrane protein</topology>
    </subcellularLocation>
</comment>
<proteinExistence type="predicted"/>
<dbReference type="GO" id="GO:0005886">
    <property type="term" value="C:plasma membrane"/>
    <property type="evidence" value="ECO:0007669"/>
    <property type="project" value="UniProtKB-SubCell"/>
</dbReference>
<protein>
    <submittedName>
        <fullName evidence="5">Putative D,D-dipeptide transport system permease protein DdpC</fullName>
    </submittedName>
</protein>
<reference evidence="5 6" key="1">
    <citation type="submission" date="2019-11" db="EMBL/GenBank/DDBJ databases">
        <authorList>
            <person name="Criscuolo A."/>
        </authorList>
    </citation>
    <scope>NUCLEOTIDE SEQUENCE [LARGE SCALE GENOMIC DNA]</scope>
    <source>
        <strain evidence="5">CIP111667</strain>
    </source>
</reference>
<dbReference type="Proteomes" id="UP000419743">
    <property type="component" value="Unassembled WGS sequence"/>
</dbReference>
<keyword evidence="4" id="KW-0472">Membrane</keyword>
<evidence type="ECO:0000256" key="2">
    <source>
        <dbReference type="ARBA" id="ARBA00022448"/>
    </source>
</evidence>
<sequence length="160" mass="16587">MIRGSLPDGGWARATSSPSPRRKKDLGASGAAGAEPTRVPGGRSGTREPRLRRRAGSGAVTAFLRPGLILSVLVILVVIGWALVPTWFTSVDPITGVPAEKFTSPGAAHRFGTDVTGRDLYARTVHGAGLSLQATVIAVAIAMFVGTTIGRLSSAPPRHL</sequence>
<keyword evidence="2" id="KW-0813">Transport</keyword>
<keyword evidence="4" id="KW-1133">Transmembrane helix</keyword>
<organism evidence="5 6">
    <name type="scientific">Occultella aeris</name>
    <dbReference type="NCBI Taxonomy" id="2761496"/>
    <lineage>
        <taxon>Bacteria</taxon>
        <taxon>Bacillati</taxon>
        <taxon>Actinomycetota</taxon>
        <taxon>Actinomycetes</taxon>
        <taxon>Micrococcales</taxon>
        <taxon>Ruaniaceae</taxon>
        <taxon>Occultella</taxon>
    </lineage>
</organism>
<dbReference type="PANTHER" id="PTHR43386">
    <property type="entry name" value="OLIGOPEPTIDE TRANSPORT SYSTEM PERMEASE PROTEIN APPC"/>
    <property type="match status" value="1"/>
</dbReference>
<name>A0A7M4DPL8_9MICO</name>
<dbReference type="EMBL" id="CACRYJ010000059">
    <property type="protein sequence ID" value="VZO39412.1"/>
    <property type="molecule type" value="Genomic_DNA"/>
</dbReference>
<feature type="transmembrane region" description="Helical" evidence="4">
    <location>
        <begin position="62"/>
        <end position="84"/>
    </location>
</feature>